<dbReference type="Pfam" id="PF07943">
    <property type="entry name" value="PBP5_C"/>
    <property type="match status" value="1"/>
</dbReference>
<dbReference type="InterPro" id="IPR012907">
    <property type="entry name" value="Peptidase_S11_C"/>
</dbReference>
<dbReference type="PANTHER" id="PTHR21581">
    <property type="entry name" value="D-ALANYL-D-ALANINE CARBOXYPEPTIDASE"/>
    <property type="match status" value="1"/>
</dbReference>
<keyword evidence="10" id="KW-0573">Peptidoglycan synthesis</keyword>
<reference evidence="16" key="1">
    <citation type="journal article" date="2019" name="Int. J. Syst. Evol. Microbiol.">
        <title>The Global Catalogue of Microorganisms (GCM) 10K type strain sequencing project: providing services to taxonomists for standard genome sequencing and annotation.</title>
        <authorList>
            <consortium name="The Broad Institute Genomics Platform"/>
            <consortium name="The Broad Institute Genome Sequencing Center for Infectious Disease"/>
            <person name="Wu L."/>
            <person name="Ma J."/>
        </authorList>
    </citation>
    <scope>NUCLEOTIDE SEQUENCE [LARGE SCALE GENOMIC DNA]</scope>
    <source>
        <strain evidence="16">KCTC 12861</strain>
    </source>
</reference>
<evidence type="ECO:0000256" key="7">
    <source>
        <dbReference type="ARBA" id="ARBA00022729"/>
    </source>
</evidence>
<keyword evidence="11" id="KW-0961">Cell wall biogenesis/degradation</keyword>
<keyword evidence="9" id="KW-0133">Cell shape</keyword>
<evidence type="ECO:0000313" key="15">
    <source>
        <dbReference type="EMBL" id="GHB34202.1"/>
    </source>
</evidence>
<comment type="similarity">
    <text evidence="3 13">Belongs to the peptidase S11 family.</text>
</comment>
<dbReference type="GO" id="GO:0004180">
    <property type="term" value="F:carboxypeptidase activity"/>
    <property type="evidence" value="ECO:0007669"/>
    <property type="project" value="UniProtKB-KW"/>
</dbReference>
<dbReference type="InterPro" id="IPR018044">
    <property type="entry name" value="Peptidase_S11"/>
</dbReference>
<sequence length="406" mass="44619">MQVGWQKCKQHKPQYNADRWPSFKSWRPSAIAALTLCAMLTISPAAMAVEIKAKAATLYDFSSQNMVFSKNSRALLAPANLTKLMTAVTVQQAIHAGDITPQTMFEVSEHAWRTGGAPARVTTMFARLGSSISVNDLMYGLIVQSANDAAIILAEGLAGSEENFAREMNKLAKKIGMKNSNFTNPTGFPDENHKTTLEDLTTLAIYVLEHEPELHSVFAMDRFTWNKITQRNKNPLIREIEGLDGFGAGFSEREGFAALGTLDSNGRRYLAAIAASPTAEDRIKDLKTLLLPSFSGLKLEQLYRKGDLVSDAQVYGGRKTTVSLKTSDAVAALINPNEKDKYKLRVVYNGPIPAPVKEGTEVGELQVLSKNDVIYRATLVTGEDVTIGDLQGRAWDALGEFFYQLF</sequence>
<evidence type="ECO:0000256" key="5">
    <source>
        <dbReference type="ARBA" id="ARBA00022645"/>
    </source>
</evidence>
<dbReference type="Gene3D" id="3.40.710.10">
    <property type="entry name" value="DD-peptidase/beta-lactamase superfamily"/>
    <property type="match status" value="1"/>
</dbReference>
<dbReference type="SUPFAM" id="SSF56601">
    <property type="entry name" value="beta-lactamase/transpeptidase-like"/>
    <property type="match status" value="1"/>
</dbReference>
<accession>A0ABQ3EGN0</accession>
<keyword evidence="6" id="KW-0645">Protease</keyword>
<dbReference type="EMBL" id="BMXE01000004">
    <property type="protein sequence ID" value="GHB34202.1"/>
    <property type="molecule type" value="Genomic_DNA"/>
</dbReference>
<evidence type="ECO:0000313" key="16">
    <source>
        <dbReference type="Proteomes" id="UP000637980"/>
    </source>
</evidence>
<dbReference type="EC" id="3.4.16.4" evidence="4"/>
<organism evidence="15 16">
    <name type="scientific">Pseudovibrio japonicus</name>
    <dbReference type="NCBI Taxonomy" id="366534"/>
    <lineage>
        <taxon>Bacteria</taxon>
        <taxon>Pseudomonadati</taxon>
        <taxon>Pseudomonadota</taxon>
        <taxon>Alphaproteobacteria</taxon>
        <taxon>Hyphomicrobiales</taxon>
        <taxon>Stappiaceae</taxon>
        <taxon>Pseudovibrio</taxon>
    </lineage>
</organism>
<dbReference type="InterPro" id="IPR015956">
    <property type="entry name" value="Peniciliin-bd_prot_C_sf"/>
</dbReference>
<dbReference type="InterPro" id="IPR001967">
    <property type="entry name" value="Peptidase_S11_N"/>
</dbReference>
<dbReference type="PRINTS" id="PR00725">
    <property type="entry name" value="DADACBPTASE1"/>
</dbReference>
<dbReference type="SUPFAM" id="SSF69189">
    <property type="entry name" value="Penicillin-binding protein associated domain"/>
    <property type="match status" value="1"/>
</dbReference>
<dbReference type="RefSeq" id="WP_209009064.1">
    <property type="nucleotide sequence ID" value="NZ_BMXE01000004.1"/>
</dbReference>
<dbReference type="InterPro" id="IPR037167">
    <property type="entry name" value="Peptidase_S11_C_sf"/>
</dbReference>
<dbReference type="InterPro" id="IPR012338">
    <property type="entry name" value="Beta-lactam/transpept-like"/>
</dbReference>
<evidence type="ECO:0000256" key="4">
    <source>
        <dbReference type="ARBA" id="ARBA00012448"/>
    </source>
</evidence>
<evidence type="ECO:0000256" key="9">
    <source>
        <dbReference type="ARBA" id="ARBA00022960"/>
    </source>
</evidence>
<evidence type="ECO:0000259" key="14">
    <source>
        <dbReference type="SMART" id="SM00936"/>
    </source>
</evidence>
<keyword evidence="16" id="KW-1185">Reference proteome</keyword>
<evidence type="ECO:0000256" key="12">
    <source>
        <dbReference type="ARBA" id="ARBA00034000"/>
    </source>
</evidence>
<dbReference type="Pfam" id="PF00768">
    <property type="entry name" value="Peptidase_S11"/>
    <property type="match status" value="1"/>
</dbReference>
<dbReference type="Proteomes" id="UP000637980">
    <property type="component" value="Unassembled WGS sequence"/>
</dbReference>
<dbReference type="Gene3D" id="2.60.410.10">
    <property type="entry name" value="D-Ala-D-Ala carboxypeptidase, C-terminal domain"/>
    <property type="match status" value="1"/>
</dbReference>
<feature type="domain" description="Peptidase S11 D-Ala-D-Ala carboxypeptidase A C-terminal" evidence="14">
    <location>
        <begin position="297"/>
        <end position="387"/>
    </location>
</feature>
<evidence type="ECO:0000256" key="6">
    <source>
        <dbReference type="ARBA" id="ARBA00022670"/>
    </source>
</evidence>
<keyword evidence="7" id="KW-0732">Signal</keyword>
<protein>
    <recommendedName>
        <fullName evidence="4">serine-type D-Ala-D-Ala carboxypeptidase</fullName>
        <ecNumber evidence="4">3.4.16.4</ecNumber>
    </recommendedName>
</protein>
<comment type="function">
    <text evidence="1">Removes C-terminal D-alanyl residues from sugar-peptide cell wall precursors.</text>
</comment>
<evidence type="ECO:0000256" key="10">
    <source>
        <dbReference type="ARBA" id="ARBA00022984"/>
    </source>
</evidence>
<dbReference type="SMART" id="SM00936">
    <property type="entry name" value="PBP5_C"/>
    <property type="match status" value="1"/>
</dbReference>
<keyword evidence="5 15" id="KW-0121">Carboxypeptidase</keyword>
<evidence type="ECO:0000256" key="1">
    <source>
        <dbReference type="ARBA" id="ARBA00003217"/>
    </source>
</evidence>
<evidence type="ECO:0000256" key="2">
    <source>
        <dbReference type="ARBA" id="ARBA00004752"/>
    </source>
</evidence>
<proteinExistence type="inferred from homology"/>
<comment type="pathway">
    <text evidence="2">Cell wall biogenesis; peptidoglycan biosynthesis.</text>
</comment>
<name>A0ABQ3EGN0_9HYPH</name>
<comment type="catalytic activity">
    <reaction evidence="12">
        <text>Preferential cleavage: (Ac)2-L-Lys-D-Ala-|-D-Ala. Also transpeptidation of peptidyl-alanyl moieties that are N-acyl substituents of D-alanine.</text>
        <dbReference type="EC" id="3.4.16.4"/>
    </reaction>
</comment>
<evidence type="ECO:0000256" key="3">
    <source>
        <dbReference type="ARBA" id="ARBA00007164"/>
    </source>
</evidence>
<comment type="caution">
    <text evidence="15">The sequence shown here is derived from an EMBL/GenBank/DDBJ whole genome shotgun (WGS) entry which is preliminary data.</text>
</comment>
<evidence type="ECO:0000256" key="8">
    <source>
        <dbReference type="ARBA" id="ARBA00022801"/>
    </source>
</evidence>
<evidence type="ECO:0000256" key="11">
    <source>
        <dbReference type="ARBA" id="ARBA00023316"/>
    </source>
</evidence>
<evidence type="ECO:0000256" key="13">
    <source>
        <dbReference type="RuleBase" id="RU004016"/>
    </source>
</evidence>
<gene>
    <name evidence="15" type="ORF">GCM10007094_24120</name>
</gene>
<keyword evidence="8" id="KW-0378">Hydrolase</keyword>
<dbReference type="PANTHER" id="PTHR21581:SF6">
    <property type="entry name" value="TRAFFICKING PROTEIN PARTICLE COMPLEX SUBUNIT 12"/>
    <property type="match status" value="1"/>
</dbReference>